<reference evidence="1" key="1">
    <citation type="journal article" date="2014" name="Front. Microbiol.">
        <title>High frequency of phylogenetically diverse reductive dehalogenase-homologous genes in deep subseafloor sedimentary metagenomes.</title>
        <authorList>
            <person name="Kawai M."/>
            <person name="Futagami T."/>
            <person name="Toyoda A."/>
            <person name="Takaki Y."/>
            <person name="Nishi S."/>
            <person name="Hori S."/>
            <person name="Arai W."/>
            <person name="Tsubouchi T."/>
            <person name="Morono Y."/>
            <person name="Uchiyama I."/>
            <person name="Ito T."/>
            <person name="Fujiyama A."/>
            <person name="Inagaki F."/>
            <person name="Takami H."/>
        </authorList>
    </citation>
    <scope>NUCLEOTIDE SEQUENCE</scope>
    <source>
        <strain evidence="1">Expedition CK06-06</strain>
    </source>
</reference>
<dbReference type="InterPro" id="IPR017850">
    <property type="entry name" value="Alkaline_phosphatase_core_sf"/>
</dbReference>
<sequence>FIHSGLWPRYEDYKEYKYKNCAVRSQRFRLVNNTELHDMKNDPGETTNVIDKHPEVAAGMRAAYDKWWQEVLPIISRPVRTKLGTRYQKKTRLSCLEWWPTTTEQVQIDKYLGTHERDIKKIANYFIEDGGPVEIGPYMGSWPVDVTRAGKYKITLRILPKEAKEKVVLRRGDAHIICGRTNASKPIPENVGSVTMEVELEKGPAELECWFSNQLPDNKPIGALYVDVE</sequence>
<accession>X0Y3L4</accession>
<proteinExistence type="predicted"/>
<dbReference type="SUPFAM" id="SSF53649">
    <property type="entry name" value="Alkaline phosphatase-like"/>
    <property type="match status" value="1"/>
</dbReference>
<evidence type="ECO:0000313" key="1">
    <source>
        <dbReference type="EMBL" id="GAG50479.1"/>
    </source>
</evidence>
<dbReference type="AlphaFoldDB" id="X0Y3L4"/>
<gene>
    <name evidence="1" type="ORF">S01H1_75599</name>
</gene>
<dbReference type="EMBL" id="BARS01050669">
    <property type="protein sequence ID" value="GAG50479.1"/>
    <property type="molecule type" value="Genomic_DNA"/>
</dbReference>
<comment type="caution">
    <text evidence="1">The sequence shown here is derived from an EMBL/GenBank/DDBJ whole genome shotgun (WGS) entry which is preliminary data.</text>
</comment>
<dbReference type="Gene3D" id="3.40.720.10">
    <property type="entry name" value="Alkaline Phosphatase, subunit A"/>
    <property type="match status" value="1"/>
</dbReference>
<name>X0Y3L4_9ZZZZ</name>
<organism evidence="1">
    <name type="scientific">marine sediment metagenome</name>
    <dbReference type="NCBI Taxonomy" id="412755"/>
    <lineage>
        <taxon>unclassified sequences</taxon>
        <taxon>metagenomes</taxon>
        <taxon>ecological metagenomes</taxon>
    </lineage>
</organism>
<protein>
    <submittedName>
        <fullName evidence="1">Uncharacterized protein</fullName>
    </submittedName>
</protein>
<feature type="non-terminal residue" evidence="1">
    <location>
        <position position="1"/>
    </location>
</feature>